<accession>B5XHQ1</accession>
<gene>
    <name evidence="1" type="ORF">CBUD_0260a</name>
</gene>
<protein>
    <submittedName>
        <fullName evidence="1">Uncharacterized protein</fullName>
    </submittedName>
</protein>
<proteinExistence type="predicted"/>
<dbReference type="Proteomes" id="UP000008555">
    <property type="component" value="Chromosome"/>
</dbReference>
<dbReference type="AlphaFoldDB" id="B5XHQ1"/>
<dbReference type="EMBL" id="CP000733">
    <property type="protein sequence ID" value="ACI23081.1"/>
    <property type="molecule type" value="Genomic_DNA"/>
</dbReference>
<dbReference type="KEGG" id="cbd:CBUD_0260a"/>
<name>B5XHQ1_COXBN</name>
<evidence type="ECO:0000313" key="1">
    <source>
        <dbReference type="EMBL" id="ACI23081.1"/>
    </source>
</evidence>
<dbReference type="HOGENOM" id="CLU_3024465_0_0_6"/>
<reference evidence="1 2" key="1">
    <citation type="journal article" date="2009" name="Infect. Immun.">
        <title>Comparative genomics reveal extensive transposon-mediated genomic plasticity and diversity among potential effector proteins within the genus Coxiella.</title>
        <authorList>
            <person name="Beare P.A."/>
            <person name="Unsworth N."/>
            <person name="Andoh M."/>
            <person name="Voth D.E."/>
            <person name="Omsland A."/>
            <person name="Gilk S.D."/>
            <person name="Williams K.P."/>
            <person name="Sobral B.W."/>
            <person name="Kupko J.J.III."/>
            <person name="Porcella S.F."/>
            <person name="Samuel J.E."/>
            <person name="Heinzen R.A."/>
        </authorList>
    </citation>
    <scope>NUCLEOTIDE SEQUENCE [LARGE SCALE GENOMIC DNA]</scope>
    <source>
        <strain evidence="1 2">Dugway 5J108-111</strain>
    </source>
</reference>
<evidence type="ECO:0000313" key="2">
    <source>
        <dbReference type="Proteomes" id="UP000008555"/>
    </source>
</evidence>
<organism evidence="1 2">
    <name type="scientific">Coxiella burnetii (strain Dugway 5J108-111)</name>
    <dbReference type="NCBI Taxonomy" id="434922"/>
    <lineage>
        <taxon>Bacteria</taxon>
        <taxon>Pseudomonadati</taxon>
        <taxon>Pseudomonadota</taxon>
        <taxon>Gammaproteobacteria</taxon>
        <taxon>Legionellales</taxon>
        <taxon>Coxiellaceae</taxon>
        <taxon>Coxiella</taxon>
    </lineage>
</organism>
<sequence length="55" mass="6011">MLKCQARGAACCTHIITHNARRSRDFGREGFVSFNNTADGLAGGRRGVFEIKANK</sequence>